<keyword evidence="1" id="KW-1133">Transmembrane helix</keyword>
<feature type="transmembrane region" description="Helical" evidence="1">
    <location>
        <begin position="477"/>
        <end position="499"/>
    </location>
</feature>
<feature type="transmembrane region" description="Helical" evidence="1">
    <location>
        <begin position="150"/>
        <end position="166"/>
    </location>
</feature>
<evidence type="ECO:0000313" key="2">
    <source>
        <dbReference type="EMBL" id="CAK8999146.1"/>
    </source>
</evidence>
<name>A0ABP0I998_9DINO</name>
<sequence length="530" mass="60016">MEETTPPLPAAWALDRDLWQTAGVHWSSTSEEEVAEDPVEKTGSITSVSLSLTLTPELLRGTPLPVALSGFCQHWVGLSAGSEGGDLYRLSKAVKTIDVFLSHDWETSRWMKLLALLLYFNSEAAAIASLLFSLVLGVVKTQLGERLSNLWMFSCYLVFLIFLFFWQRIRTCFVSPWIVFLDKLCIHQENEELKQQGILGLGAFVHASDKLLVLWSRRTFSRLWCAYEVGCFLSRTRPQEKLEILPVTIAAIIYLNAILWHLLVICFRWTLSSVNAGAATSGTPEAVIYVCLVVVPFASILLPLLNYLGMTLMDDFDQLPQQLQGFQIQECRCFCCSHHHTHPLTGHEMICDRQLVYASLTDLYRVAAADVGVDPLEKFNREVRERLGPRILRKLQVDLPMRYMVSLVLVGSLPLLSELIWDLSQGPQMLLQGADYAAWCSKEILEFLQPCMAMIFAFTFTNRLWKLRKVRACRRRKVCLSICLSPIQGILAGSVWASFEMIRAMSEESSFLPLLPFLVALVLNVLLHYV</sequence>
<protein>
    <submittedName>
        <fullName evidence="2">Uncharacterized protein</fullName>
    </submittedName>
</protein>
<keyword evidence="1" id="KW-0472">Membrane</keyword>
<feature type="transmembrane region" description="Helical" evidence="1">
    <location>
        <begin position="286"/>
        <end position="308"/>
    </location>
</feature>
<feature type="transmembrane region" description="Helical" evidence="1">
    <location>
        <begin position="511"/>
        <end position="529"/>
    </location>
</feature>
<keyword evidence="1" id="KW-0812">Transmembrane</keyword>
<organism evidence="2 3">
    <name type="scientific">Durusdinium trenchii</name>
    <dbReference type="NCBI Taxonomy" id="1381693"/>
    <lineage>
        <taxon>Eukaryota</taxon>
        <taxon>Sar</taxon>
        <taxon>Alveolata</taxon>
        <taxon>Dinophyceae</taxon>
        <taxon>Suessiales</taxon>
        <taxon>Symbiodiniaceae</taxon>
        <taxon>Durusdinium</taxon>
    </lineage>
</organism>
<evidence type="ECO:0000313" key="3">
    <source>
        <dbReference type="Proteomes" id="UP001642464"/>
    </source>
</evidence>
<proteinExistence type="predicted"/>
<feature type="transmembrane region" description="Helical" evidence="1">
    <location>
        <begin position="113"/>
        <end position="138"/>
    </location>
</feature>
<dbReference type="EMBL" id="CAXAMM010003258">
    <property type="protein sequence ID" value="CAK8999146.1"/>
    <property type="molecule type" value="Genomic_DNA"/>
</dbReference>
<gene>
    <name evidence="2" type="ORF">SCF082_LOCUS5939</name>
</gene>
<accession>A0ABP0I998</accession>
<feature type="transmembrane region" description="Helical" evidence="1">
    <location>
        <begin position="447"/>
        <end position="465"/>
    </location>
</feature>
<reference evidence="2 3" key="1">
    <citation type="submission" date="2024-02" db="EMBL/GenBank/DDBJ databases">
        <authorList>
            <person name="Chen Y."/>
            <person name="Shah S."/>
            <person name="Dougan E. K."/>
            <person name="Thang M."/>
            <person name="Chan C."/>
        </authorList>
    </citation>
    <scope>NUCLEOTIDE SEQUENCE [LARGE SCALE GENOMIC DNA]</scope>
</reference>
<keyword evidence="3" id="KW-1185">Reference proteome</keyword>
<dbReference type="Proteomes" id="UP001642464">
    <property type="component" value="Unassembled WGS sequence"/>
</dbReference>
<feature type="transmembrane region" description="Helical" evidence="1">
    <location>
        <begin position="244"/>
        <end position="271"/>
    </location>
</feature>
<feature type="transmembrane region" description="Helical" evidence="1">
    <location>
        <begin position="403"/>
        <end position="421"/>
    </location>
</feature>
<evidence type="ECO:0000256" key="1">
    <source>
        <dbReference type="SAM" id="Phobius"/>
    </source>
</evidence>
<comment type="caution">
    <text evidence="2">The sequence shown here is derived from an EMBL/GenBank/DDBJ whole genome shotgun (WGS) entry which is preliminary data.</text>
</comment>